<evidence type="ECO:0000259" key="2">
    <source>
        <dbReference type="Pfam" id="PF01210"/>
    </source>
</evidence>
<dbReference type="Pfam" id="PF01210">
    <property type="entry name" value="NAD_Gly3P_dh_N"/>
    <property type="match status" value="1"/>
</dbReference>
<dbReference type="GO" id="GO:0046474">
    <property type="term" value="P:glycerophospholipid biosynthetic process"/>
    <property type="evidence" value="ECO:0007669"/>
    <property type="project" value="TreeGrafter"/>
</dbReference>
<dbReference type="InterPro" id="IPR011128">
    <property type="entry name" value="G3P_DH_NAD-dep_N"/>
</dbReference>
<dbReference type="SUPFAM" id="SSF51735">
    <property type="entry name" value="NAD(P)-binding Rossmann-fold domains"/>
    <property type="match status" value="1"/>
</dbReference>
<dbReference type="OrthoDB" id="10263760at2759"/>
<comment type="caution">
    <text evidence="3">The sequence shown here is derived from an EMBL/GenBank/DDBJ whole genome shotgun (WGS) entry which is preliminary data.</text>
</comment>
<sequence>MSRSVAPVTLSVLGAGSWGTALASLLAGNGQRVRLWGRDAAALAAMAVSGENVRYLPGIALPPSLEYLPELAAAVADAELVLLAVPSHAFDEVLQRVAPLLSPQAALAWASKGFDPVSGR</sequence>
<dbReference type="PaxDb" id="67767-A0A0J7JT07"/>
<feature type="non-terminal residue" evidence="3">
    <location>
        <position position="120"/>
    </location>
</feature>
<feature type="domain" description="Glycerol-3-phosphate dehydrogenase NAD-dependent N-terminal" evidence="2">
    <location>
        <begin position="11"/>
        <end position="116"/>
    </location>
</feature>
<dbReference type="GO" id="GO:0046168">
    <property type="term" value="P:glycerol-3-phosphate catabolic process"/>
    <property type="evidence" value="ECO:0007669"/>
    <property type="project" value="InterPro"/>
</dbReference>
<evidence type="ECO:0000313" key="4">
    <source>
        <dbReference type="Proteomes" id="UP000036403"/>
    </source>
</evidence>
<dbReference type="GO" id="GO:0051287">
    <property type="term" value="F:NAD binding"/>
    <property type="evidence" value="ECO:0007669"/>
    <property type="project" value="InterPro"/>
</dbReference>
<dbReference type="PRINTS" id="PR00077">
    <property type="entry name" value="GPDHDRGNASE"/>
</dbReference>
<comment type="catalytic activity">
    <reaction evidence="1">
        <text>sn-glycerol 3-phosphate + NAD(+) = dihydroxyacetone phosphate + NADH + H(+)</text>
        <dbReference type="Rhea" id="RHEA:11092"/>
        <dbReference type="ChEBI" id="CHEBI:15378"/>
        <dbReference type="ChEBI" id="CHEBI:57540"/>
        <dbReference type="ChEBI" id="CHEBI:57597"/>
        <dbReference type="ChEBI" id="CHEBI:57642"/>
        <dbReference type="ChEBI" id="CHEBI:57945"/>
        <dbReference type="EC" id="1.1.1.8"/>
    </reaction>
</comment>
<keyword evidence="4" id="KW-1185">Reference proteome</keyword>
<reference evidence="3 4" key="1">
    <citation type="submission" date="2015-04" db="EMBL/GenBank/DDBJ databases">
        <title>Lasius niger genome sequencing.</title>
        <authorList>
            <person name="Konorov E.A."/>
            <person name="Nikitin M.A."/>
            <person name="Kirill M.V."/>
            <person name="Chang P."/>
        </authorList>
    </citation>
    <scope>NUCLEOTIDE SEQUENCE [LARGE SCALE GENOMIC DNA]</scope>
    <source>
        <tissue evidence="3">Whole</tissue>
    </source>
</reference>
<dbReference type="GO" id="GO:0005829">
    <property type="term" value="C:cytosol"/>
    <property type="evidence" value="ECO:0007669"/>
    <property type="project" value="TreeGrafter"/>
</dbReference>
<dbReference type="PANTHER" id="PTHR11728:SF1">
    <property type="entry name" value="GLYCEROL-3-PHOSPHATE DEHYDROGENASE [NAD(+)] 2, CHLOROPLASTIC"/>
    <property type="match status" value="1"/>
</dbReference>
<proteinExistence type="predicted"/>
<dbReference type="AlphaFoldDB" id="A0A0J7JT07"/>
<dbReference type="Proteomes" id="UP000036403">
    <property type="component" value="Unassembled WGS sequence"/>
</dbReference>
<evidence type="ECO:0000256" key="1">
    <source>
        <dbReference type="ARBA" id="ARBA00048683"/>
    </source>
</evidence>
<dbReference type="Gene3D" id="3.40.50.720">
    <property type="entry name" value="NAD(P)-binding Rossmann-like Domain"/>
    <property type="match status" value="1"/>
</dbReference>
<protein>
    <submittedName>
        <fullName evidence="3">Nad h-dependent glycerol-3-phosphate dehydrogenase</fullName>
    </submittedName>
</protein>
<evidence type="ECO:0000313" key="3">
    <source>
        <dbReference type="EMBL" id="KMQ81433.1"/>
    </source>
</evidence>
<name>A0A0J7JT07_LASNI</name>
<dbReference type="STRING" id="67767.A0A0J7JT07"/>
<dbReference type="InterPro" id="IPR036291">
    <property type="entry name" value="NAD(P)-bd_dom_sf"/>
</dbReference>
<organism evidence="3 4">
    <name type="scientific">Lasius niger</name>
    <name type="common">Black garden ant</name>
    <dbReference type="NCBI Taxonomy" id="67767"/>
    <lineage>
        <taxon>Eukaryota</taxon>
        <taxon>Metazoa</taxon>
        <taxon>Ecdysozoa</taxon>
        <taxon>Arthropoda</taxon>
        <taxon>Hexapoda</taxon>
        <taxon>Insecta</taxon>
        <taxon>Pterygota</taxon>
        <taxon>Neoptera</taxon>
        <taxon>Endopterygota</taxon>
        <taxon>Hymenoptera</taxon>
        <taxon>Apocrita</taxon>
        <taxon>Aculeata</taxon>
        <taxon>Formicoidea</taxon>
        <taxon>Formicidae</taxon>
        <taxon>Formicinae</taxon>
        <taxon>Lasius</taxon>
        <taxon>Lasius</taxon>
    </lineage>
</organism>
<dbReference type="PANTHER" id="PTHR11728">
    <property type="entry name" value="GLYCEROL-3-PHOSPHATE DEHYDROGENASE"/>
    <property type="match status" value="1"/>
</dbReference>
<dbReference type="GO" id="GO:0141152">
    <property type="term" value="F:glycerol-3-phosphate dehydrogenase (NAD+) activity"/>
    <property type="evidence" value="ECO:0007669"/>
    <property type="project" value="UniProtKB-EC"/>
</dbReference>
<dbReference type="InterPro" id="IPR006168">
    <property type="entry name" value="G3P_DH_NAD-dep"/>
</dbReference>
<dbReference type="EMBL" id="LBMM01035538">
    <property type="protein sequence ID" value="KMQ81433.1"/>
    <property type="molecule type" value="Genomic_DNA"/>
</dbReference>
<gene>
    <name evidence="3" type="ORF">RF55_26340</name>
</gene>
<accession>A0A0J7JT07</accession>